<dbReference type="InterPro" id="IPR002156">
    <property type="entry name" value="RNaseH_domain"/>
</dbReference>
<organism evidence="2 3">
    <name type="scientific">Linum trigynum</name>
    <dbReference type="NCBI Taxonomy" id="586398"/>
    <lineage>
        <taxon>Eukaryota</taxon>
        <taxon>Viridiplantae</taxon>
        <taxon>Streptophyta</taxon>
        <taxon>Embryophyta</taxon>
        <taxon>Tracheophyta</taxon>
        <taxon>Spermatophyta</taxon>
        <taxon>Magnoliopsida</taxon>
        <taxon>eudicotyledons</taxon>
        <taxon>Gunneridae</taxon>
        <taxon>Pentapetalae</taxon>
        <taxon>rosids</taxon>
        <taxon>fabids</taxon>
        <taxon>Malpighiales</taxon>
        <taxon>Linaceae</taxon>
        <taxon>Linum</taxon>
    </lineage>
</organism>
<reference evidence="2 3" key="1">
    <citation type="submission" date="2024-04" db="EMBL/GenBank/DDBJ databases">
        <authorList>
            <person name="Fracassetti M."/>
        </authorList>
    </citation>
    <scope>NUCLEOTIDE SEQUENCE [LARGE SCALE GENOMIC DNA]</scope>
</reference>
<dbReference type="Pfam" id="PF13456">
    <property type="entry name" value="RVT_3"/>
    <property type="match status" value="1"/>
</dbReference>
<evidence type="ECO:0000259" key="1">
    <source>
        <dbReference type="Pfam" id="PF13456"/>
    </source>
</evidence>
<dbReference type="PANTHER" id="PTHR34023">
    <property type="entry name" value="RNASE H DOMAIN-CONTAINING PROTEIN"/>
    <property type="match status" value="1"/>
</dbReference>
<name>A0AAV2DRY4_9ROSI</name>
<dbReference type="GO" id="GO:0004523">
    <property type="term" value="F:RNA-DNA hybrid ribonuclease activity"/>
    <property type="evidence" value="ECO:0007669"/>
    <property type="project" value="InterPro"/>
</dbReference>
<proteinExistence type="predicted"/>
<evidence type="ECO:0000313" key="3">
    <source>
        <dbReference type="Proteomes" id="UP001497516"/>
    </source>
</evidence>
<dbReference type="Proteomes" id="UP001497516">
    <property type="component" value="Chromosome 3"/>
</dbReference>
<dbReference type="CDD" id="cd06222">
    <property type="entry name" value="RNase_H_like"/>
    <property type="match status" value="1"/>
</dbReference>
<sequence length="96" mass="11011">MDSTAAIDIALKCLDDDHRHGILAKQIQNLLNRDWEVRISHVYREANFAADFLANRGHLVDFGTHRFNVCDPDLGRWLLYDVMGTAHDRSMISLMS</sequence>
<accession>A0AAV2DRY4</accession>
<gene>
    <name evidence="2" type="ORF">LTRI10_LOCUS18016</name>
</gene>
<dbReference type="AlphaFoldDB" id="A0AAV2DRY4"/>
<dbReference type="GO" id="GO:0003676">
    <property type="term" value="F:nucleic acid binding"/>
    <property type="evidence" value="ECO:0007669"/>
    <property type="project" value="InterPro"/>
</dbReference>
<evidence type="ECO:0000313" key="2">
    <source>
        <dbReference type="EMBL" id="CAL1376273.1"/>
    </source>
</evidence>
<dbReference type="InterPro" id="IPR044730">
    <property type="entry name" value="RNase_H-like_dom_plant"/>
</dbReference>
<protein>
    <recommendedName>
        <fullName evidence="1">RNase H type-1 domain-containing protein</fullName>
    </recommendedName>
</protein>
<dbReference type="EMBL" id="OZ034816">
    <property type="protein sequence ID" value="CAL1376273.1"/>
    <property type="molecule type" value="Genomic_DNA"/>
</dbReference>
<dbReference type="PANTHER" id="PTHR34023:SF4">
    <property type="entry name" value="RNASE H TYPE-1 DOMAIN-CONTAINING PROTEIN"/>
    <property type="match status" value="1"/>
</dbReference>
<feature type="domain" description="RNase H type-1" evidence="1">
    <location>
        <begin position="20"/>
        <end position="56"/>
    </location>
</feature>
<keyword evidence="3" id="KW-1185">Reference proteome</keyword>